<sequence length="285" mass="32624">MASPTPPDADCPTQSSLLALPDVNLEDIFLCLPTPAALARASLACAAFRRIITERSFLRRFRKHPPPPLLGIIDDEGVFAPTEAPHPSAPLSRALVQGADFTYSFVPKPLGKNHTIWSPCDVRDGRVLLEHRRFGADTFFTDLAVCNPLSRRYLLLPPIPEDMTIEQERLYELRHFLIPVREDEDETSLKVICLAYYRSKLVTFIFSSVTGQWCIAASTSWSSLGVVDPFRRLFSCFNYFRGCFYWSLDWEHKLLVLDTHRMEFFTLSIHHPAYYMKFIGQPEHI</sequence>
<name>R7W9N0_AEGTA</name>
<evidence type="ECO:0000259" key="1">
    <source>
        <dbReference type="Pfam" id="PF23635"/>
    </source>
</evidence>
<evidence type="ECO:0000313" key="2">
    <source>
        <dbReference type="EnsemblPlants" id="EMT14619"/>
    </source>
</evidence>
<reference evidence="2" key="1">
    <citation type="submission" date="2015-06" db="UniProtKB">
        <authorList>
            <consortium name="EnsemblPlants"/>
        </authorList>
    </citation>
    <scope>IDENTIFICATION</scope>
</reference>
<dbReference type="InterPro" id="IPR056594">
    <property type="entry name" value="AT5G49610-like_b-prop"/>
</dbReference>
<feature type="domain" description="F-box protein AT5G49610-like beta-propeller" evidence="1">
    <location>
        <begin position="120"/>
        <end position="271"/>
    </location>
</feature>
<organism evidence="2">
    <name type="scientific">Aegilops tauschii</name>
    <name type="common">Tausch's goatgrass</name>
    <name type="synonym">Aegilops squarrosa</name>
    <dbReference type="NCBI Taxonomy" id="37682"/>
    <lineage>
        <taxon>Eukaryota</taxon>
        <taxon>Viridiplantae</taxon>
        <taxon>Streptophyta</taxon>
        <taxon>Embryophyta</taxon>
        <taxon>Tracheophyta</taxon>
        <taxon>Spermatophyta</taxon>
        <taxon>Magnoliopsida</taxon>
        <taxon>Liliopsida</taxon>
        <taxon>Poales</taxon>
        <taxon>Poaceae</taxon>
        <taxon>BOP clade</taxon>
        <taxon>Pooideae</taxon>
        <taxon>Triticodae</taxon>
        <taxon>Triticeae</taxon>
        <taxon>Triticinae</taxon>
        <taxon>Aegilops</taxon>
    </lineage>
</organism>
<dbReference type="AlphaFoldDB" id="R7W9N0"/>
<dbReference type="EnsemblPlants" id="EMT14619">
    <property type="protein sequence ID" value="EMT14619"/>
    <property type="gene ID" value="F775_10541"/>
</dbReference>
<dbReference type="Pfam" id="PF23635">
    <property type="entry name" value="Beta-prop_AT5G49610-like"/>
    <property type="match status" value="1"/>
</dbReference>
<dbReference type="PANTHER" id="PTHR31264:SF22">
    <property type="entry name" value="F-BOX DOMAIN-CONTAINING PROTEIN"/>
    <property type="match status" value="1"/>
</dbReference>
<dbReference type="SUPFAM" id="SSF81383">
    <property type="entry name" value="F-box domain"/>
    <property type="match status" value="1"/>
</dbReference>
<proteinExistence type="predicted"/>
<accession>R7W9N0</accession>
<dbReference type="PANTHER" id="PTHR31264">
    <property type="entry name" value="OS07G0554500 PROTEIN-RELATED"/>
    <property type="match status" value="1"/>
</dbReference>
<protein>
    <recommendedName>
        <fullName evidence="1">F-box protein AT5G49610-like beta-propeller domain-containing protein</fullName>
    </recommendedName>
</protein>
<dbReference type="InterPro" id="IPR036047">
    <property type="entry name" value="F-box-like_dom_sf"/>
</dbReference>